<keyword evidence="1" id="KW-0479">Metal-binding</keyword>
<dbReference type="PANTHER" id="PTHR23327:SF51">
    <property type="entry name" value="TRANSCRIPTIONAL REGULATOR OF YEAST FORM ADHERENCE 3"/>
    <property type="match status" value="1"/>
</dbReference>
<evidence type="ECO:0000256" key="3">
    <source>
        <dbReference type="ARBA" id="ARBA00022833"/>
    </source>
</evidence>
<evidence type="ECO:0000313" key="6">
    <source>
        <dbReference type="Ensembl" id="ENSMODP00000043835.1"/>
    </source>
</evidence>
<dbReference type="PROSITE" id="PS50089">
    <property type="entry name" value="ZF_RING_2"/>
    <property type="match status" value="1"/>
</dbReference>
<keyword evidence="2 4" id="KW-0863">Zinc-finger</keyword>
<evidence type="ECO:0000259" key="5">
    <source>
        <dbReference type="PROSITE" id="PS50089"/>
    </source>
</evidence>
<organism evidence="6 7">
    <name type="scientific">Monodelphis domestica</name>
    <name type="common">Gray short-tailed opossum</name>
    <dbReference type="NCBI Taxonomy" id="13616"/>
    <lineage>
        <taxon>Eukaryota</taxon>
        <taxon>Metazoa</taxon>
        <taxon>Chordata</taxon>
        <taxon>Craniata</taxon>
        <taxon>Vertebrata</taxon>
        <taxon>Euteleostomi</taxon>
        <taxon>Mammalia</taxon>
        <taxon>Metatheria</taxon>
        <taxon>Didelphimorphia</taxon>
        <taxon>Didelphidae</taxon>
        <taxon>Monodelphis</taxon>
    </lineage>
</organism>
<dbReference type="InParanoid" id="A0A5F8G8M4"/>
<dbReference type="AlphaFoldDB" id="A0A5F8G8M4"/>
<dbReference type="InterPro" id="IPR017907">
    <property type="entry name" value="Znf_RING_CS"/>
</dbReference>
<feature type="domain" description="RING-type" evidence="5">
    <location>
        <begin position="15"/>
        <end position="53"/>
    </location>
</feature>
<dbReference type="PROSITE" id="PS00518">
    <property type="entry name" value="ZF_RING_1"/>
    <property type="match status" value="1"/>
</dbReference>
<dbReference type="Bgee" id="ENSMODG00000047243">
    <property type="expression patterns" value="Expressed in liver and 4 other cell types or tissues"/>
</dbReference>
<protein>
    <recommendedName>
        <fullName evidence="5">RING-type domain-containing protein</fullName>
    </recommendedName>
</protein>
<dbReference type="Gene3D" id="3.30.40.10">
    <property type="entry name" value="Zinc/RING finger domain, C3HC4 (zinc finger)"/>
    <property type="match status" value="1"/>
</dbReference>
<dbReference type="Ensembl" id="ENSMODT00000072104.1">
    <property type="protein sequence ID" value="ENSMODP00000043835.1"/>
    <property type="gene ID" value="ENSMODG00000047243.1"/>
</dbReference>
<dbReference type="Proteomes" id="UP000002280">
    <property type="component" value="Chromosome 3"/>
</dbReference>
<dbReference type="InterPro" id="IPR001841">
    <property type="entry name" value="Znf_RING"/>
</dbReference>
<proteinExistence type="predicted"/>
<dbReference type="SUPFAM" id="SSF57850">
    <property type="entry name" value="RING/U-box"/>
    <property type="match status" value="1"/>
</dbReference>
<accession>A0A5F8G8M4</accession>
<dbReference type="GO" id="GO:0008270">
    <property type="term" value="F:zinc ion binding"/>
    <property type="evidence" value="ECO:0007669"/>
    <property type="project" value="UniProtKB-KW"/>
</dbReference>
<dbReference type="SMART" id="SM00184">
    <property type="entry name" value="RING"/>
    <property type="match status" value="1"/>
</dbReference>
<dbReference type="InterPro" id="IPR013083">
    <property type="entry name" value="Znf_RING/FYVE/PHD"/>
</dbReference>
<dbReference type="PANTHER" id="PTHR23327">
    <property type="entry name" value="RING FINGER PROTEIN 127"/>
    <property type="match status" value="1"/>
</dbReference>
<name>A0A5F8G8M4_MONDO</name>
<keyword evidence="7" id="KW-1185">Reference proteome</keyword>
<dbReference type="InterPro" id="IPR027370">
    <property type="entry name" value="Znf-RING_euk"/>
</dbReference>
<evidence type="ECO:0000256" key="1">
    <source>
        <dbReference type="ARBA" id="ARBA00022723"/>
    </source>
</evidence>
<evidence type="ECO:0000313" key="7">
    <source>
        <dbReference type="Proteomes" id="UP000002280"/>
    </source>
</evidence>
<reference evidence="6" key="2">
    <citation type="submission" date="2025-08" db="UniProtKB">
        <authorList>
            <consortium name="Ensembl"/>
        </authorList>
    </citation>
    <scope>IDENTIFICATION</scope>
</reference>
<keyword evidence="3" id="KW-0862">Zinc</keyword>
<reference evidence="6" key="3">
    <citation type="submission" date="2025-09" db="UniProtKB">
        <authorList>
            <consortium name="Ensembl"/>
        </authorList>
    </citation>
    <scope>IDENTIFICATION</scope>
</reference>
<sequence>FPGFLFESLKVDLTCPICLRYFTEPVINTCGHNFCRECLQSEFDRRFRAPNDTIVP</sequence>
<reference evidence="6 7" key="1">
    <citation type="journal article" date="2007" name="Nature">
        <title>Genome of the marsupial Monodelphis domestica reveals innovation in non-coding sequences.</title>
        <authorList>
            <person name="Mikkelsen T.S."/>
            <person name="Wakefield M.J."/>
            <person name="Aken B."/>
            <person name="Amemiya C.T."/>
            <person name="Chang J.L."/>
            <person name="Duke S."/>
            <person name="Garber M."/>
            <person name="Gentles A.J."/>
            <person name="Goodstadt L."/>
            <person name="Heger A."/>
            <person name="Jurka J."/>
            <person name="Kamal M."/>
            <person name="Mauceli E."/>
            <person name="Searle S.M."/>
            <person name="Sharpe T."/>
            <person name="Baker M.L."/>
            <person name="Batzer M.A."/>
            <person name="Benos P.V."/>
            <person name="Belov K."/>
            <person name="Clamp M."/>
            <person name="Cook A."/>
            <person name="Cuff J."/>
            <person name="Das R."/>
            <person name="Davidow L."/>
            <person name="Deakin J.E."/>
            <person name="Fazzari M.J."/>
            <person name="Glass J.L."/>
            <person name="Grabherr M."/>
            <person name="Greally J.M."/>
            <person name="Gu W."/>
            <person name="Hore T.A."/>
            <person name="Huttley G.A."/>
            <person name="Kleber M."/>
            <person name="Jirtle R.L."/>
            <person name="Koina E."/>
            <person name="Lee J.T."/>
            <person name="Mahony S."/>
            <person name="Marra M.A."/>
            <person name="Miller R.D."/>
            <person name="Nicholls R.D."/>
            <person name="Oda M."/>
            <person name="Papenfuss A.T."/>
            <person name="Parra Z.E."/>
            <person name="Pollock D.D."/>
            <person name="Ray D.A."/>
            <person name="Schein J.E."/>
            <person name="Speed T.P."/>
            <person name="Thompson K."/>
            <person name="VandeBerg J.L."/>
            <person name="Wade C.M."/>
            <person name="Walker J.A."/>
            <person name="Waters P.D."/>
            <person name="Webber C."/>
            <person name="Weidman J.R."/>
            <person name="Xie X."/>
            <person name="Zody M.C."/>
            <person name="Baldwin J."/>
            <person name="Abdouelleil A."/>
            <person name="Abdulkadir J."/>
            <person name="Abebe A."/>
            <person name="Abera B."/>
            <person name="Abreu J."/>
            <person name="Acer S.C."/>
            <person name="Aftuck L."/>
            <person name="Alexander A."/>
            <person name="An P."/>
            <person name="Anderson E."/>
            <person name="Anderson S."/>
            <person name="Arachi H."/>
            <person name="Azer M."/>
            <person name="Bachantsang P."/>
            <person name="Barry A."/>
            <person name="Bayul T."/>
            <person name="Berlin A."/>
            <person name="Bessette D."/>
            <person name="Bloom T."/>
            <person name="Bloom T."/>
            <person name="Boguslavskiy L."/>
            <person name="Bonnet C."/>
            <person name="Boukhgalter B."/>
            <person name="Bourzgui I."/>
            <person name="Brown A."/>
            <person name="Cahill P."/>
            <person name="Channer S."/>
            <person name="Cheshatsang Y."/>
            <person name="Chuda L."/>
            <person name="Citroen M."/>
            <person name="Collymore A."/>
            <person name="Cooke P."/>
            <person name="Costello M."/>
            <person name="D'Aco K."/>
            <person name="Daza R."/>
            <person name="De Haan G."/>
            <person name="DeGray S."/>
            <person name="DeMaso C."/>
            <person name="Dhargay N."/>
            <person name="Dooley K."/>
            <person name="Dooley E."/>
            <person name="Doricent M."/>
            <person name="Dorje P."/>
            <person name="Dorjee K."/>
            <person name="Dupes A."/>
            <person name="Elong R."/>
            <person name="Falk J."/>
            <person name="Farina A."/>
            <person name="Faro S."/>
            <person name="Ferguson D."/>
            <person name="Fisher S."/>
            <person name="Foley C.D."/>
            <person name="Franke A."/>
            <person name="Friedrich D."/>
            <person name="Gadbois L."/>
            <person name="Gearin G."/>
            <person name="Gearin C.R."/>
            <person name="Giannoukos G."/>
            <person name="Goode T."/>
            <person name="Graham J."/>
            <person name="Grandbois E."/>
            <person name="Grewal S."/>
            <person name="Gyaltsen K."/>
            <person name="Hafez N."/>
            <person name="Hagos B."/>
            <person name="Hall J."/>
            <person name="Henson C."/>
            <person name="Hollinger A."/>
            <person name="Honan T."/>
            <person name="Huard M.D."/>
            <person name="Hughes L."/>
            <person name="Hurhula B."/>
            <person name="Husby M.E."/>
            <person name="Kamat A."/>
            <person name="Kanga B."/>
            <person name="Kashin S."/>
            <person name="Khazanovich D."/>
            <person name="Kisner P."/>
            <person name="Lance K."/>
            <person name="Lara M."/>
            <person name="Lee W."/>
            <person name="Lennon N."/>
            <person name="Letendre F."/>
            <person name="LeVine R."/>
            <person name="Lipovsky A."/>
            <person name="Liu X."/>
            <person name="Liu J."/>
            <person name="Liu S."/>
            <person name="Lokyitsang T."/>
            <person name="Lokyitsang Y."/>
            <person name="Lubonja R."/>
            <person name="Lui A."/>
            <person name="MacDonald P."/>
            <person name="Magnisalis V."/>
            <person name="Maru K."/>
            <person name="Matthews C."/>
            <person name="McCusker W."/>
            <person name="McDonough S."/>
            <person name="Mehta T."/>
            <person name="Meldrim J."/>
            <person name="Meneus L."/>
            <person name="Mihai O."/>
            <person name="Mihalev A."/>
            <person name="Mihova T."/>
            <person name="Mittelman R."/>
            <person name="Mlenga V."/>
            <person name="Montmayeur A."/>
            <person name="Mulrain L."/>
            <person name="Navidi A."/>
            <person name="Naylor J."/>
            <person name="Negash T."/>
            <person name="Nguyen T."/>
            <person name="Nguyen N."/>
            <person name="Nicol R."/>
            <person name="Norbu C."/>
            <person name="Norbu N."/>
            <person name="Novod N."/>
            <person name="O'Neill B."/>
            <person name="Osman S."/>
            <person name="Markiewicz E."/>
            <person name="Oyono O.L."/>
            <person name="Patti C."/>
            <person name="Phunkhang P."/>
            <person name="Pierre F."/>
            <person name="Priest M."/>
            <person name="Raghuraman S."/>
            <person name="Rege F."/>
            <person name="Reyes R."/>
            <person name="Rise C."/>
            <person name="Rogov P."/>
            <person name="Ross K."/>
            <person name="Ryan E."/>
            <person name="Settipalli S."/>
            <person name="Shea T."/>
            <person name="Sherpa N."/>
            <person name="Shi L."/>
            <person name="Shih D."/>
            <person name="Sparrow T."/>
            <person name="Spaulding J."/>
            <person name="Stalker J."/>
            <person name="Stange-Thomann N."/>
            <person name="Stavropoulos S."/>
            <person name="Stone C."/>
            <person name="Strader C."/>
            <person name="Tesfaye S."/>
            <person name="Thomson T."/>
            <person name="Thoulutsang Y."/>
            <person name="Thoulutsang D."/>
            <person name="Topham K."/>
            <person name="Topping I."/>
            <person name="Tsamla T."/>
            <person name="Vassiliev H."/>
            <person name="Vo A."/>
            <person name="Wangchuk T."/>
            <person name="Wangdi T."/>
            <person name="Weiand M."/>
            <person name="Wilkinson J."/>
            <person name="Wilson A."/>
            <person name="Yadav S."/>
            <person name="Young G."/>
            <person name="Yu Q."/>
            <person name="Zembek L."/>
            <person name="Zhong D."/>
            <person name="Zimmer A."/>
            <person name="Zwirko Z."/>
            <person name="Jaffe D.B."/>
            <person name="Alvarez P."/>
            <person name="Brockman W."/>
            <person name="Butler J."/>
            <person name="Chin C."/>
            <person name="Gnerre S."/>
            <person name="MacCallum I."/>
            <person name="Graves J.A."/>
            <person name="Ponting C.P."/>
            <person name="Breen M."/>
            <person name="Samollow P.B."/>
            <person name="Lander E.S."/>
            <person name="Lindblad-Toh K."/>
        </authorList>
    </citation>
    <scope>NUCLEOTIDE SEQUENCE [LARGE SCALE GENOMIC DNA]</scope>
</reference>
<evidence type="ECO:0000256" key="2">
    <source>
        <dbReference type="ARBA" id="ARBA00022771"/>
    </source>
</evidence>
<evidence type="ECO:0000256" key="4">
    <source>
        <dbReference type="PROSITE-ProRule" id="PRU00175"/>
    </source>
</evidence>
<dbReference type="Pfam" id="PF13445">
    <property type="entry name" value="zf-RING_UBOX"/>
    <property type="match status" value="1"/>
</dbReference>